<dbReference type="InterPro" id="IPR024311">
    <property type="entry name" value="Lipocalin-like"/>
</dbReference>
<protein>
    <recommendedName>
        <fullName evidence="2">Lipocalin-like domain-containing protein</fullName>
    </recommendedName>
</protein>
<reference evidence="3 4" key="1">
    <citation type="submission" date="2022-03" db="EMBL/GenBank/DDBJ databases">
        <title>Hymenobactersp. isolated from the air.</title>
        <authorList>
            <person name="Won M."/>
            <person name="Kwon S.-W."/>
        </authorList>
    </citation>
    <scope>NUCLEOTIDE SEQUENCE [LARGE SCALE GENOMIC DNA]</scope>
    <source>
        <strain evidence="3 4">KACC 22596</strain>
    </source>
</reference>
<sequence length="146" mass="16045">MFTLRLRNWLFLSAFAGLALGSCSKKDDAQPVTPTSATTQQLATSGSWRLDEITQNSQVSSSGAGIKDRYSLKFRADGTYSQTLLADNTTYNGTWMLMSNNTVLDFTDHKGANSEYTISSVSGTALRYRFTNKTNQTEELGFSAQP</sequence>
<dbReference type="Proteomes" id="UP000831390">
    <property type="component" value="Chromosome"/>
</dbReference>
<evidence type="ECO:0000256" key="1">
    <source>
        <dbReference type="SAM" id="SignalP"/>
    </source>
</evidence>
<dbReference type="RefSeq" id="WP_243512736.1">
    <property type="nucleotide sequence ID" value="NZ_CP094534.1"/>
</dbReference>
<dbReference type="EMBL" id="CP094534">
    <property type="protein sequence ID" value="UOE33090.1"/>
    <property type="molecule type" value="Genomic_DNA"/>
</dbReference>
<keyword evidence="1" id="KW-0732">Signal</keyword>
<dbReference type="Pfam" id="PF13648">
    <property type="entry name" value="Lipocalin_4"/>
    <property type="match status" value="1"/>
</dbReference>
<proteinExistence type="predicted"/>
<feature type="domain" description="Lipocalin-like" evidence="2">
    <location>
        <begin position="46"/>
        <end position="127"/>
    </location>
</feature>
<keyword evidence="4" id="KW-1185">Reference proteome</keyword>
<gene>
    <name evidence="3" type="ORF">MTP16_18425</name>
</gene>
<evidence type="ECO:0000313" key="4">
    <source>
        <dbReference type="Proteomes" id="UP000831390"/>
    </source>
</evidence>
<feature type="chain" id="PRO_5046957816" description="Lipocalin-like domain-containing protein" evidence="1">
    <location>
        <begin position="22"/>
        <end position="146"/>
    </location>
</feature>
<dbReference type="PROSITE" id="PS51257">
    <property type="entry name" value="PROKAR_LIPOPROTEIN"/>
    <property type="match status" value="1"/>
</dbReference>
<evidence type="ECO:0000313" key="3">
    <source>
        <dbReference type="EMBL" id="UOE33090.1"/>
    </source>
</evidence>
<feature type="signal peptide" evidence="1">
    <location>
        <begin position="1"/>
        <end position="21"/>
    </location>
</feature>
<evidence type="ECO:0000259" key="2">
    <source>
        <dbReference type="Pfam" id="PF13648"/>
    </source>
</evidence>
<organism evidence="3 4">
    <name type="scientific">Hymenobacter monticola</name>
    <dbReference type="NCBI Taxonomy" id="1705399"/>
    <lineage>
        <taxon>Bacteria</taxon>
        <taxon>Pseudomonadati</taxon>
        <taxon>Bacteroidota</taxon>
        <taxon>Cytophagia</taxon>
        <taxon>Cytophagales</taxon>
        <taxon>Hymenobacteraceae</taxon>
        <taxon>Hymenobacter</taxon>
    </lineage>
</organism>
<accession>A0ABY4B259</accession>
<name>A0ABY4B259_9BACT</name>